<protein>
    <recommendedName>
        <fullName evidence="11">Vomeronasal type-1 receptor</fullName>
    </recommendedName>
</protein>
<evidence type="ECO:0000256" key="10">
    <source>
        <dbReference type="ARBA" id="ARBA00023224"/>
    </source>
</evidence>
<evidence type="ECO:0000256" key="7">
    <source>
        <dbReference type="ARBA" id="ARBA00023040"/>
    </source>
</evidence>
<dbReference type="Pfam" id="PF03402">
    <property type="entry name" value="V1R"/>
    <property type="match status" value="2"/>
</dbReference>
<proteinExistence type="inferred from homology"/>
<name>A0A6P6DQZ2_OCTDE</name>
<accession>A0A6P6DQZ2</accession>
<feature type="transmembrane region" description="Helical" evidence="11">
    <location>
        <begin position="123"/>
        <end position="146"/>
    </location>
</feature>
<evidence type="ECO:0000313" key="13">
    <source>
        <dbReference type="RefSeq" id="XP_023562457.1"/>
    </source>
</evidence>
<evidence type="ECO:0000256" key="6">
    <source>
        <dbReference type="ARBA" id="ARBA00022989"/>
    </source>
</evidence>
<evidence type="ECO:0000256" key="1">
    <source>
        <dbReference type="ARBA" id="ARBA00004651"/>
    </source>
</evidence>
<feature type="transmembrane region" description="Helical" evidence="11">
    <location>
        <begin position="6"/>
        <end position="35"/>
    </location>
</feature>
<evidence type="ECO:0000256" key="11">
    <source>
        <dbReference type="RuleBase" id="RU364061"/>
    </source>
</evidence>
<keyword evidence="5 11" id="KW-0812">Transmembrane</keyword>
<evidence type="ECO:0000256" key="8">
    <source>
        <dbReference type="ARBA" id="ARBA00023136"/>
    </source>
</evidence>
<keyword evidence="6 11" id="KW-1133">Transmembrane helix</keyword>
<organism evidence="12 13">
    <name type="scientific">Octodon degus</name>
    <name type="common">Degu</name>
    <name type="synonym">Sciurus degus</name>
    <dbReference type="NCBI Taxonomy" id="10160"/>
    <lineage>
        <taxon>Eukaryota</taxon>
        <taxon>Metazoa</taxon>
        <taxon>Chordata</taxon>
        <taxon>Craniata</taxon>
        <taxon>Vertebrata</taxon>
        <taxon>Euteleostomi</taxon>
        <taxon>Mammalia</taxon>
        <taxon>Eutheria</taxon>
        <taxon>Euarchontoglires</taxon>
        <taxon>Glires</taxon>
        <taxon>Rodentia</taxon>
        <taxon>Hystricomorpha</taxon>
        <taxon>Octodontidae</taxon>
        <taxon>Octodon</taxon>
    </lineage>
</organism>
<sequence length="189" mass="22016">MFPNAVFFGFFLLSQVCIGVLANSSLFVALAYTFLFQPNLKRPIDFIIIHLTVVNNLSIIVTLIPYIKASFGVRQFLDDTGLMLMLWTSLYMVSLLYRHHRRARNIRSTFSRTSAEIKATQNILLLVSFFVLFYFSDNFVNLLAFYSLKKHILLNAINVMLSACYPTICPFVLMKNTKMFYRFFHFILM</sequence>
<feature type="transmembrane region" description="Helical" evidence="11">
    <location>
        <begin position="152"/>
        <end position="173"/>
    </location>
</feature>
<reference evidence="13" key="1">
    <citation type="submission" date="2025-08" db="UniProtKB">
        <authorList>
            <consortium name="RefSeq"/>
        </authorList>
    </citation>
    <scope>IDENTIFICATION</scope>
</reference>
<dbReference type="FunCoup" id="A0A6P6DQZ2">
    <property type="interactions" value="177"/>
</dbReference>
<evidence type="ECO:0000256" key="5">
    <source>
        <dbReference type="ARBA" id="ARBA00022692"/>
    </source>
</evidence>
<dbReference type="InterPro" id="IPR004072">
    <property type="entry name" value="Vmron_rcpt_1"/>
</dbReference>
<dbReference type="GeneID" id="105741025"/>
<evidence type="ECO:0000256" key="4">
    <source>
        <dbReference type="ARBA" id="ARBA00022507"/>
    </source>
</evidence>
<keyword evidence="12" id="KW-1185">Reference proteome</keyword>
<dbReference type="GO" id="GO:0005886">
    <property type="term" value="C:plasma membrane"/>
    <property type="evidence" value="ECO:0007669"/>
    <property type="project" value="UniProtKB-SubCell"/>
</dbReference>
<keyword evidence="8 11" id="KW-0472">Membrane</keyword>
<dbReference type="OrthoDB" id="9606139at2759"/>
<evidence type="ECO:0000256" key="3">
    <source>
        <dbReference type="ARBA" id="ARBA00022475"/>
    </source>
</evidence>
<keyword evidence="3 11" id="KW-1003">Cell membrane</keyword>
<dbReference type="RefSeq" id="XP_023562457.1">
    <property type="nucleotide sequence ID" value="XM_023706689.1"/>
</dbReference>
<dbReference type="AlphaFoldDB" id="A0A6P6DQZ2"/>
<keyword evidence="10 11" id="KW-0807">Transducer</keyword>
<gene>
    <name evidence="13" type="primary">LOC105741025</name>
</gene>
<dbReference type="InParanoid" id="A0A6P6DQZ2"/>
<evidence type="ECO:0000313" key="12">
    <source>
        <dbReference type="Proteomes" id="UP000515203"/>
    </source>
</evidence>
<dbReference type="GO" id="GO:0016503">
    <property type="term" value="F:pheromone receptor activity"/>
    <property type="evidence" value="ECO:0007669"/>
    <property type="project" value="InterPro"/>
</dbReference>
<keyword evidence="9 11" id="KW-0675">Receptor</keyword>
<dbReference type="PANTHER" id="PTHR24062">
    <property type="entry name" value="VOMERONASAL TYPE-1 RECEPTOR"/>
    <property type="match status" value="1"/>
</dbReference>
<feature type="transmembrane region" description="Helical" evidence="11">
    <location>
        <begin position="80"/>
        <end position="97"/>
    </location>
</feature>
<evidence type="ECO:0000256" key="9">
    <source>
        <dbReference type="ARBA" id="ARBA00023170"/>
    </source>
</evidence>
<dbReference type="Proteomes" id="UP000515203">
    <property type="component" value="Unplaced"/>
</dbReference>
<dbReference type="GO" id="GO:0019236">
    <property type="term" value="P:response to pheromone"/>
    <property type="evidence" value="ECO:0007669"/>
    <property type="project" value="UniProtKB-KW"/>
</dbReference>
<keyword evidence="7 11" id="KW-0297">G-protein coupled receptor</keyword>
<keyword evidence="4 11" id="KW-0589">Pheromone response</keyword>
<dbReference type="SUPFAM" id="SSF81321">
    <property type="entry name" value="Family A G protein-coupled receptor-like"/>
    <property type="match status" value="1"/>
</dbReference>
<comment type="subcellular location">
    <subcellularLocation>
        <location evidence="1 11">Cell membrane</location>
        <topology evidence="1 11">Multi-pass membrane protein</topology>
    </subcellularLocation>
</comment>
<feature type="transmembrane region" description="Helical" evidence="11">
    <location>
        <begin position="47"/>
        <end position="68"/>
    </location>
</feature>
<evidence type="ECO:0000256" key="2">
    <source>
        <dbReference type="ARBA" id="ARBA00010663"/>
    </source>
</evidence>
<comment type="similarity">
    <text evidence="2 11">Belongs to the G-protein coupled receptor 1 family.</text>
</comment>